<dbReference type="InterPro" id="IPR024952">
    <property type="entry name" value="LPP20-like_dom"/>
</dbReference>
<dbReference type="PROSITE" id="PS51257">
    <property type="entry name" value="PROKAR_LIPOPROTEIN"/>
    <property type="match status" value="1"/>
</dbReference>
<name>A0A381QFV1_9ZZZZ</name>
<evidence type="ECO:0000259" key="1">
    <source>
        <dbReference type="Pfam" id="PF02169"/>
    </source>
</evidence>
<dbReference type="AlphaFoldDB" id="A0A381QFV1"/>
<gene>
    <name evidence="2" type="ORF">METZ01_LOCUS30103</name>
</gene>
<dbReference type="Pfam" id="PF02169">
    <property type="entry name" value="LPP20"/>
    <property type="match status" value="1"/>
</dbReference>
<protein>
    <recommendedName>
        <fullName evidence="1">Lipoprotein LPP20-like domain-containing protein</fullName>
    </recommendedName>
</protein>
<proteinExistence type="predicted"/>
<accession>A0A381QFV1</accession>
<organism evidence="2">
    <name type="scientific">marine metagenome</name>
    <dbReference type="NCBI Taxonomy" id="408172"/>
    <lineage>
        <taxon>unclassified sequences</taxon>
        <taxon>metagenomes</taxon>
        <taxon>ecological metagenomes</taxon>
    </lineage>
</organism>
<feature type="domain" description="Lipoprotein LPP20-like" evidence="1">
    <location>
        <begin position="27"/>
        <end position="126"/>
    </location>
</feature>
<sequence length="441" mass="49057">MRLLFPTLFLLIVSCIPRNVPKTVALPEWITRQPSDNNYWYGVGTADLNTGDDPHLAARQRALSEIAEQLQVNIQSELVDVVEAANTEVNEFTRSIIKTRVNASLDFVDYADSYRSSQMYYVLARLNKKSYFENLAREKRQAEEIAGDLIRSAAQELTGTTFSSLALAVETISPYLDQSPSIEYPFGSGKSQTIYRVAAKMLRNFNDRIDLRLEPAVINIKPFVNDEQRIGVKALDKKTGSAIGGISVMMSVPDHPENELLITDKNGQTYCQLQPARSRAGSYTIIFNVDYSSMLKSEALSLIKLVPRKFPVKVTILAPSIVLTEAITNLGKQVAYDPFPESIKGCFEQGYSAVFVENESAADLRLTLAVATEQRRERLSEKYPYFLFATGTLSLVNVATGEEIMNVSLGEQKGADFHSAQRAGMAAITKLEKSMDLPFCQ</sequence>
<dbReference type="Gene3D" id="3.10.28.20">
    <property type="entry name" value="Acetamidase/Formamidase-like domains"/>
    <property type="match status" value="1"/>
</dbReference>
<dbReference type="EMBL" id="UINC01001309">
    <property type="protein sequence ID" value="SUZ77249.1"/>
    <property type="molecule type" value="Genomic_DNA"/>
</dbReference>
<evidence type="ECO:0000313" key="2">
    <source>
        <dbReference type="EMBL" id="SUZ77249.1"/>
    </source>
</evidence>
<reference evidence="2" key="1">
    <citation type="submission" date="2018-05" db="EMBL/GenBank/DDBJ databases">
        <authorList>
            <person name="Lanie J.A."/>
            <person name="Ng W.-L."/>
            <person name="Kazmierczak K.M."/>
            <person name="Andrzejewski T.M."/>
            <person name="Davidsen T.M."/>
            <person name="Wayne K.J."/>
            <person name="Tettelin H."/>
            <person name="Glass J.I."/>
            <person name="Rusch D."/>
            <person name="Podicherti R."/>
            <person name="Tsui H.-C.T."/>
            <person name="Winkler M.E."/>
        </authorList>
    </citation>
    <scope>NUCLEOTIDE SEQUENCE</scope>
</reference>